<comment type="caution">
    <text evidence="3">The sequence shown here is derived from an EMBL/GenBank/DDBJ whole genome shotgun (WGS) entry which is preliminary data.</text>
</comment>
<dbReference type="STRING" id="1908237.BEN47_11760"/>
<dbReference type="InterPro" id="IPR006015">
    <property type="entry name" value="Universal_stress_UspA"/>
</dbReference>
<dbReference type="SUPFAM" id="SSF52402">
    <property type="entry name" value="Adenine nucleotide alpha hydrolases-like"/>
    <property type="match status" value="2"/>
</dbReference>
<gene>
    <name evidence="3" type="ORF">BEN47_11760</name>
</gene>
<comment type="similarity">
    <text evidence="1">Belongs to the universal stress protein A family.</text>
</comment>
<keyword evidence="4" id="KW-1185">Reference proteome</keyword>
<dbReference type="OrthoDB" id="871451at2"/>
<name>A0A1G1T8H8_9BACT</name>
<dbReference type="Gene3D" id="3.40.50.620">
    <property type="entry name" value="HUPs"/>
    <property type="match status" value="2"/>
</dbReference>
<dbReference type="PANTHER" id="PTHR46268:SF6">
    <property type="entry name" value="UNIVERSAL STRESS PROTEIN UP12"/>
    <property type="match status" value="1"/>
</dbReference>
<dbReference type="RefSeq" id="WP_070726543.1">
    <property type="nucleotide sequence ID" value="NZ_MDZB01000092.1"/>
</dbReference>
<accession>A0A1G1T8H8</accession>
<dbReference type="Proteomes" id="UP000176294">
    <property type="component" value="Unassembled WGS sequence"/>
</dbReference>
<dbReference type="Pfam" id="PF00582">
    <property type="entry name" value="Usp"/>
    <property type="match status" value="2"/>
</dbReference>
<feature type="domain" description="UspA" evidence="2">
    <location>
        <begin position="6"/>
        <end position="137"/>
    </location>
</feature>
<feature type="domain" description="UspA" evidence="2">
    <location>
        <begin position="147"/>
        <end position="272"/>
    </location>
</feature>
<organism evidence="3 4">
    <name type="scientific">Hymenobacter lapidarius</name>
    <dbReference type="NCBI Taxonomy" id="1908237"/>
    <lineage>
        <taxon>Bacteria</taxon>
        <taxon>Pseudomonadati</taxon>
        <taxon>Bacteroidota</taxon>
        <taxon>Cytophagia</taxon>
        <taxon>Cytophagales</taxon>
        <taxon>Hymenobacteraceae</taxon>
        <taxon>Hymenobacter</taxon>
    </lineage>
</organism>
<evidence type="ECO:0000313" key="3">
    <source>
        <dbReference type="EMBL" id="OGX87148.1"/>
    </source>
</evidence>
<proteinExistence type="inferred from homology"/>
<dbReference type="AlphaFoldDB" id="A0A1G1T8H8"/>
<sequence>MQPSFVVLVDLSAAAERAAHYAAVLGELLHVRLALVNVYQVPLLSSELAFVAMPYFPQLQSDAEDAFQAMAERLPVAAEATVLVAPMHDAVQEAIARYHPLLLAMSLSPEQNGLDHLLRNHVLPVLRATHRPLLLVPEASLPSGRPRRVLVAVDNDYFALNASTLALAPLLASWQATFSVMHVRKASAGVEQPGRYAQLGGPLRKLLPQAAPGALYEDADHDTAAAVLRAVAEEQADLLILIARPRSFLGRLFHRSVTAQVLHSCPVPVLLLPANAPDQPDYMPPMS</sequence>
<dbReference type="PRINTS" id="PR01438">
    <property type="entry name" value="UNVRSLSTRESS"/>
</dbReference>
<evidence type="ECO:0000313" key="4">
    <source>
        <dbReference type="Proteomes" id="UP000176294"/>
    </source>
</evidence>
<dbReference type="InterPro" id="IPR014729">
    <property type="entry name" value="Rossmann-like_a/b/a_fold"/>
</dbReference>
<evidence type="ECO:0000256" key="1">
    <source>
        <dbReference type="ARBA" id="ARBA00008791"/>
    </source>
</evidence>
<protein>
    <recommendedName>
        <fullName evidence="2">UspA domain-containing protein</fullName>
    </recommendedName>
</protein>
<reference evidence="3 4" key="1">
    <citation type="submission" date="2016-08" db="EMBL/GenBank/DDBJ databases">
        <title>Hymenobacter coccineus sp. nov., Hymenobacter lapidarius sp. nov. and Hymenobacter glacialis sp. nov., isolated from Antarctic soil.</title>
        <authorList>
            <person name="Sedlacek I."/>
            <person name="Kralova S."/>
            <person name="Kyrova K."/>
            <person name="Maslanova I."/>
            <person name="Stankova E."/>
            <person name="Vrbovska V."/>
            <person name="Nemec M."/>
            <person name="Bartak M."/>
            <person name="Svec P."/>
            <person name="Busse H.-J."/>
            <person name="Pantucek R."/>
        </authorList>
    </citation>
    <scope>NUCLEOTIDE SEQUENCE [LARGE SCALE GENOMIC DNA]</scope>
    <source>
        <strain evidence="3 4">CCM 8643</strain>
    </source>
</reference>
<dbReference type="EMBL" id="MDZB01000092">
    <property type="protein sequence ID" value="OGX87148.1"/>
    <property type="molecule type" value="Genomic_DNA"/>
</dbReference>
<dbReference type="InterPro" id="IPR006016">
    <property type="entry name" value="UspA"/>
</dbReference>
<dbReference type="CDD" id="cd00293">
    <property type="entry name" value="USP-like"/>
    <property type="match status" value="1"/>
</dbReference>
<evidence type="ECO:0000259" key="2">
    <source>
        <dbReference type="Pfam" id="PF00582"/>
    </source>
</evidence>
<dbReference type="PANTHER" id="PTHR46268">
    <property type="entry name" value="STRESS RESPONSE PROTEIN NHAX"/>
    <property type="match status" value="1"/>
</dbReference>